<comment type="caution">
    <text evidence="6">The sequence shown here is derived from an EMBL/GenBank/DDBJ whole genome shotgun (WGS) entry which is preliminary data.</text>
</comment>
<feature type="domain" description="HTH crp-type" evidence="5">
    <location>
        <begin position="143"/>
        <end position="190"/>
    </location>
</feature>
<name>A0A1V9G7T7_9BACT</name>
<accession>A0A1V9G7T7</accession>
<dbReference type="InterPro" id="IPR050397">
    <property type="entry name" value="Env_Response_Regulators"/>
</dbReference>
<dbReference type="PANTHER" id="PTHR24567:SF74">
    <property type="entry name" value="HTH-TYPE TRANSCRIPTIONAL REGULATOR ARCR"/>
    <property type="match status" value="1"/>
</dbReference>
<evidence type="ECO:0000259" key="4">
    <source>
        <dbReference type="PROSITE" id="PS50042"/>
    </source>
</evidence>
<keyword evidence="1" id="KW-0805">Transcription regulation</keyword>
<evidence type="ECO:0000313" key="6">
    <source>
        <dbReference type="EMBL" id="OQP66642.1"/>
    </source>
</evidence>
<feature type="domain" description="Cyclic nucleotide-binding" evidence="4">
    <location>
        <begin position="28"/>
        <end position="129"/>
    </location>
</feature>
<protein>
    <submittedName>
        <fullName evidence="6">Crp/Fnr family transcriptional regulator</fullName>
    </submittedName>
</protein>
<dbReference type="STRING" id="550983.A4R26_12745"/>
<dbReference type="Gene3D" id="2.60.120.10">
    <property type="entry name" value="Jelly Rolls"/>
    <property type="match status" value="1"/>
</dbReference>
<evidence type="ECO:0000313" key="7">
    <source>
        <dbReference type="Proteomes" id="UP000192276"/>
    </source>
</evidence>
<dbReference type="PROSITE" id="PS50042">
    <property type="entry name" value="CNMP_BINDING_3"/>
    <property type="match status" value="1"/>
</dbReference>
<gene>
    <name evidence="6" type="ORF">A4R26_12745</name>
</gene>
<dbReference type="SUPFAM" id="SSF51206">
    <property type="entry name" value="cAMP-binding domain-like"/>
    <property type="match status" value="1"/>
</dbReference>
<dbReference type="Pfam" id="PF13545">
    <property type="entry name" value="HTH_Crp_2"/>
    <property type="match status" value="1"/>
</dbReference>
<dbReference type="GO" id="GO:0005829">
    <property type="term" value="C:cytosol"/>
    <property type="evidence" value="ECO:0007669"/>
    <property type="project" value="TreeGrafter"/>
</dbReference>
<evidence type="ECO:0000259" key="5">
    <source>
        <dbReference type="PROSITE" id="PS51063"/>
    </source>
</evidence>
<reference evidence="7" key="1">
    <citation type="submission" date="2016-04" db="EMBL/GenBank/DDBJ databases">
        <authorList>
            <person name="Chen L."/>
            <person name="Zhuang W."/>
            <person name="Wang G."/>
        </authorList>
    </citation>
    <scope>NUCLEOTIDE SEQUENCE [LARGE SCALE GENOMIC DNA]</scope>
    <source>
        <strain evidence="7">208</strain>
    </source>
</reference>
<proteinExistence type="predicted"/>
<dbReference type="InterPro" id="IPR018490">
    <property type="entry name" value="cNMP-bd_dom_sf"/>
</dbReference>
<keyword evidence="7" id="KW-1185">Reference proteome</keyword>
<dbReference type="GO" id="GO:0003677">
    <property type="term" value="F:DNA binding"/>
    <property type="evidence" value="ECO:0007669"/>
    <property type="project" value="UniProtKB-KW"/>
</dbReference>
<dbReference type="EMBL" id="LWBP01000045">
    <property type="protein sequence ID" value="OQP66642.1"/>
    <property type="molecule type" value="Genomic_DNA"/>
</dbReference>
<dbReference type="Pfam" id="PF00027">
    <property type="entry name" value="cNMP_binding"/>
    <property type="match status" value="1"/>
</dbReference>
<dbReference type="PANTHER" id="PTHR24567">
    <property type="entry name" value="CRP FAMILY TRANSCRIPTIONAL REGULATORY PROTEIN"/>
    <property type="match status" value="1"/>
</dbReference>
<dbReference type="SMART" id="SM00100">
    <property type="entry name" value="cNMP"/>
    <property type="match status" value="1"/>
</dbReference>
<organism evidence="6 7">
    <name type="scientific">Niastella populi</name>
    <dbReference type="NCBI Taxonomy" id="550983"/>
    <lineage>
        <taxon>Bacteria</taxon>
        <taxon>Pseudomonadati</taxon>
        <taxon>Bacteroidota</taxon>
        <taxon>Chitinophagia</taxon>
        <taxon>Chitinophagales</taxon>
        <taxon>Chitinophagaceae</taxon>
        <taxon>Niastella</taxon>
    </lineage>
</organism>
<dbReference type="GO" id="GO:0003700">
    <property type="term" value="F:DNA-binding transcription factor activity"/>
    <property type="evidence" value="ECO:0007669"/>
    <property type="project" value="TreeGrafter"/>
</dbReference>
<dbReference type="InterPro" id="IPR000595">
    <property type="entry name" value="cNMP-bd_dom"/>
</dbReference>
<keyword evidence="3" id="KW-0804">Transcription</keyword>
<dbReference type="OrthoDB" id="5457083at2"/>
<dbReference type="Proteomes" id="UP000192276">
    <property type="component" value="Unassembled WGS sequence"/>
</dbReference>
<dbReference type="AlphaFoldDB" id="A0A1V9G7T7"/>
<evidence type="ECO:0000256" key="3">
    <source>
        <dbReference type="ARBA" id="ARBA00023163"/>
    </source>
</evidence>
<dbReference type="CDD" id="cd00038">
    <property type="entry name" value="CAP_ED"/>
    <property type="match status" value="1"/>
</dbReference>
<evidence type="ECO:0000256" key="1">
    <source>
        <dbReference type="ARBA" id="ARBA00023015"/>
    </source>
</evidence>
<keyword evidence="2" id="KW-0238">DNA-binding</keyword>
<dbReference type="RefSeq" id="WP_081162017.1">
    <property type="nucleotide sequence ID" value="NZ_LWBP01000045.1"/>
</dbReference>
<sequence>MLRTNNAFLAYVEQLYALQPRKEEILIKEFSEGQLLLQQGQKASKVYLIKEGITKCFFDEGDDKGFIVEFLGKGEVLGDIEVIRNITCLCNIQALTAVQVYALSIPYVRSLLEKDLSFNKLLLEAYAERIINTSTRASFQQLHTVEDTLGKLLEIQKAQGLAISKEDMAAYLGITIRSLNRALKKLKAEG</sequence>
<dbReference type="InterPro" id="IPR014710">
    <property type="entry name" value="RmlC-like_jellyroll"/>
</dbReference>
<dbReference type="InterPro" id="IPR012318">
    <property type="entry name" value="HTH_CRP"/>
</dbReference>
<evidence type="ECO:0000256" key="2">
    <source>
        <dbReference type="ARBA" id="ARBA00023125"/>
    </source>
</evidence>
<dbReference type="PROSITE" id="PS51063">
    <property type="entry name" value="HTH_CRP_2"/>
    <property type="match status" value="1"/>
</dbReference>